<organism evidence="2 3">
    <name type="scientific">Dyella soli</name>
    <dbReference type="NCBI Taxonomy" id="522319"/>
    <lineage>
        <taxon>Bacteria</taxon>
        <taxon>Pseudomonadati</taxon>
        <taxon>Pseudomonadota</taxon>
        <taxon>Gammaproteobacteria</taxon>
        <taxon>Lysobacterales</taxon>
        <taxon>Rhodanobacteraceae</taxon>
        <taxon>Dyella</taxon>
    </lineage>
</organism>
<protein>
    <recommendedName>
        <fullName evidence="4">Type II secretion system protein GspG C-terminal domain-containing protein</fullName>
    </recommendedName>
</protein>
<dbReference type="AlphaFoldDB" id="A0A4V2NM10"/>
<dbReference type="EMBL" id="SJTG01000002">
    <property type="protein sequence ID" value="TCI11221.1"/>
    <property type="molecule type" value="Genomic_DNA"/>
</dbReference>
<keyword evidence="1" id="KW-0732">Signal</keyword>
<dbReference type="PROSITE" id="PS51257">
    <property type="entry name" value="PROKAR_LIPOPROTEIN"/>
    <property type="match status" value="1"/>
</dbReference>
<sequence>MTSRVLVSAVLAVALLLGSGCALKREADAQFGDQNFKTAVALVELYKARHGYYPESLSGLTFIGKWDVLALNSVEYKRVDNGYELDIVRGWVGQPELSYPPDFWRGLGLVSSNVAGAPRRATHP</sequence>
<name>A0A4V2NM10_9GAMM</name>
<dbReference type="Proteomes" id="UP000291822">
    <property type="component" value="Unassembled WGS sequence"/>
</dbReference>
<accession>A0A4V2NM10</accession>
<reference evidence="2 3" key="1">
    <citation type="submission" date="2019-02" db="EMBL/GenBank/DDBJ databases">
        <title>Dyella amyloliquefaciens sp. nov., isolated from forest soil.</title>
        <authorList>
            <person name="Gao Z.-H."/>
            <person name="Qiu L.-H."/>
        </authorList>
    </citation>
    <scope>NUCLEOTIDE SEQUENCE [LARGE SCALE GENOMIC DNA]</scope>
    <source>
        <strain evidence="2 3">KACC 12747</strain>
    </source>
</reference>
<comment type="caution">
    <text evidence="2">The sequence shown here is derived from an EMBL/GenBank/DDBJ whole genome shotgun (WGS) entry which is preliminary data.</text>
</comment>
<dbReference type="RefSeq" id="WP_131410004.1">
    <property type="nucleotide sequence ID" value="NZ_SJTG01000002.1"/>
</dbReference>
<gene>
    <name evidence="2" type="ORF">EZM97_20660</name>
</gene>
<evidence type="ECO:0000313" key="3">
    <source>
        <dbReference type="Proteomes" id="UP000291822"/>
    </source>
</evidence>
<evidence type="ECO:0000256" key="1">
    <source>
        <dbReference type="SAM" id="SignalP"/>
    </source>
</evidence>
<feature type="chain" id="PRO_5021021336" description="Type II secretion system protein GspG C-terminal domain-containing protein" evidence="1">
    <location>
        <begin position="25"/>
        <end position="124"/>
    </location>
</feature>
<proteinExistence type="predicted"/>
<evidence type="ECO:0000313" key="2">
    <source>
        <dbReference type="EMBL" id="TCI11221.1"/>
    </source>
</evidence>
<keyword evidence="3" id="KW-1185">Reference proteome</keyword>
<evidence type="ECO:0008006" key="4">
    <source>
        <dbReference type="Google" id="ProtNLM"/>
    </source>
</evidence>
<feature type="signal peptide" evidence="1">
    <location>
        <begin position="1"/>
        <end position="24"/>
    </location>
</feature>